<protein>
    <recommendedName>
        <fullName evidence="1">Peptidase S74 domain-containing protein</fullName>
    </recommendedName>
</protein>
<evidence type="ECO:0000313" key="3">
    <source>
        <dbReference type="EMBL" id="KAL3666237.1"/>
    </source>
</evidence>
<name>A0ABD3EQ04_9STRA</name>
<dbReference type="InterPro" id="IPR030392">
    <property type="entry name" value="S74_ICA"/>
</dbReference>
<evidence type="ECO:0000259" key="1">
    <source>
        <dbReference type="PROSITE" id="PS51688"/>
    </source>
</evidence>
<comment type="caution">
    <text evidence="2">The sequence shown here is derived from an EMBL/GenBank/DDBJ whole genome shotgun (WGS) entry which is preliminary data.</text>
</comment>
<dbReference type="EMBL" id="JBIMZQ010000017">
    <property type="protein sequence ID" value="KAL3666237.1"/>
    <property type="molecule type" value="Genomic_DNA"/>
</dbReference>
<sequence length="278" mass="30118">MKISQAGRITVGSGNAESKFQVIGDTSILYGSWVRVAEYWSGHATQMKCGLIMYNEAGGTNDHGVGFGTYTNDPISWFVNGSTGMVFNTSKRLSVNKTAGPEATIHAGGMIWADEQFHSKQNVDGKAIYRTNWSQANYLAMGTDATVGAMRLGVCDSVFNWVSYAPVRGGAYTNASDRRIKNDIIDIPYGLDQVMAMKPKKFSLRSDNSTHVGFIAQEIVEVIPECVSGSESADDELNENGEPINPMGIDLASLVSVLCKAIQELKAEVNELRAIIAE</sequence>
<dbReference type="PROSITE" id="PS51688">
    <property type="entry name" value="ICA"/>
    <property type="match status" value="1"/>
</dbReference>
<organism evidence="2 4">
    <name type="scientific">Phytophthora oleae</name>
    <dbReference type="NCBI Taxonomy" id="2107226"/>
    <lineage>
        <taxon>Eukaryota</taxon>
        <taxon>Sar</taxon>
        <taxon>Stramenopiles</taxon>
        <taxon>Oomycota</taxon>
        <taxon>Peronosporomycetes</taxon>
        <taxon>Peronosporales</taxon>
        <taxon>Peronosporaceae</taxon>
        <taxon>Phytophthora</taxon>
    </lineage>
</organism>
<evidence type="ECO:0000313" key="2">
    <source>
        <dbReference type="EMBL" id="KAL3656240.1"/>
    </source>
</evidence>
<feature type="domain" description="Peptidase S74" evidence="1">
    <location>
        <begin position="176"/>
        <end position="276"/>
    </location>
</feature>
<keyword evidence="4" id="KW-1185">Reference proteome</keyword>
<proteinExistence type="predicted"/>
<dbReference type="AlphaFoldDB" id="A0ABD3EQ04"/>
<evidence type="ECO:0000313" key="4">
    <source>
        <dbReference type="Proteomes" id="UP001632037"/>
    </source>
</evidence>
<dbReference type="Proteomes" id="UP001632037">
    <property type="component" value="Unassembled WGS sequence"/>
</dbReference>
<reference evidence="2 4" key="1">
    <citation type="submission" date="2024-09" db="EMBL/GenBank/DDBJ databases">
        <title>Genome sequencing and assembly of Phytophthora oleae, isolate VK10A, causative agent of rot of olive drupes.</title>
        <authorList>
            <person name="Conti Taguali S."/>
            <person name="Riolo M."/>
            <person name="La Spada F."/>
            <person name="Cacciola S.O."/>
            <person name="Dionisio G."/>
        </authorList>
    </citation>
    <scope>NUCLEOTIDE SEQUENCE [LARGE SCALE GENOMIC DNA]</scope>
    <source>
        <strain evidence="2 4">VK10A</strain>
    </source>
</reference>
<dbReference type="EMBL" id="JBIMZQ010000090">
    <property type="protein sequence ID" value="KAL3656240.1"/>
    <property type="molecule type" value="Genomic_DNA"/>
</dbReference>
<accession>A0ABD3EQ04</accession>
<dbReference type="Pfam" id="PF13884">
    <property type="entry name" value="Peptidase_S74"/>
    <property type="match status" value="1"/>
</dbReference>
<gene>
    <name evidence="3" type="ORF">V7S43_008488</name>
    <name evidence="2" type="ORF">V7S43_018941</name>
</gene>